<reference evidence="2 3" key="2">
    <citation type="journal article" date="2011" name="Stand. Genomic Sci.">
        <title>Complete genome sequence of Leadbetterella byssophila type strain (4M15).</title>
        <authorList>
            <person name="Abt B."/>
            <person name="Teshima H."/>
            <person name="Lucas S."/>
            <person name="Lapidus A."/>
            <person name="Del Rio T.G."/>
            <person name="Nolan M."/>
            <person name="Tice H."/>
            <person name="Cheng J.F."/>
            <person name="Pitluck S."/>
            <person name="Liolios K."/>
            <person name="Pagani I."/>
            <person name="Ivanova N."/>
            <person name="Mavromatis K."/>
            <person name="Pati A."/>
            <person name="Tapia R."/>
            <person name="Han C."/>
            <person name="Goodwin L."/>
            <person name="Chen A."/>
            <person name="Palaniappan K."/>
            <person name="Land M."/>
            <person name="Hauser L."/>
            <person name="Chang Y.J."/>
            <person name="Jeffries C.D."/>
            <person name="Rohde M."/>
            <person name="Goker M."/>
            <person name="Tindall B.J."/>
            <person name="Detter J.C."/>
            <person name="Woyke T."/>
            <person name="Bristow J."/>
            <person name="Eisen J.A."/>
            <person name="Markowitz V."/>
            <person name="Hugenholtz P."/>
            <person name="Klenk H.P."/>
            <person name="Kyrpides N.C."/>
        </authorList>
    </citation>
    <scope>NUCLEOTIDE SEQUENCE [LARGE SCALE GENOMIC DNA]</scope>
    <source>
        <strain evidence="3">DSM 17132 / JCM 16389 / KACC 11308 / NBRC 106382 / 4M15</strain>
    </source>
</reference>
<dbReference type="EMBL" id="CP002305">
    <property type="protein sequence ID" value="ADQ16659.1"/>
    <property type="molecule type" value="Genomic_DNA"/>
</dbReference>
<name>E4RRK3_LEAB4</name>
<reference key="1">
    <citation type="submission" date="2010-11" db="EMBL/GenBank/DDBJ databases">
        <title>The complete genome of Leadbetterella byssophila DSM 17132.</title>
        <authorList>
            <consortium name="US DOE Joint Genome Institute (JGI-PGF)"/>
            <person name="Lucas S."/>
            <person name="Copeland A."/>
            <person name="Lapidus A."/>
            <person name="Glavina del Rio T."/>
            <person name="Dalin E."/>
            <person name="Tice H."/>
            <person name="Bruce D."/>
            <person name="Goodwin L."/>
            <person name="Pitluck S."/>
            <person name="Kyrpides N."/>
            <person name="Mavromatis K."/>
            <person name="Ivanova N."/>
            <person name="Teshima H."/>
            <person name="Brettin T."/>
            <person name="Detter J.C."/>
            <person name="Han C."/>
            <person name="Tapia R."/>
            <person name="Land M."/>
            <person name="Hauser L."/>
            <person name="Markowitz V."/>
            <person name="Cheng J.-F."/>
            <person name="Hugenholtz P."/>
            <person name="Woyke T."/>
            <person name="Wu D."/>
            <person name="Tindall B."/>
            <person name="Pomrenke H.G."/>
            <person name="Brambilla E."/>
            <person name="Klenk H.-P."/>
            <person name="Eisen J.A."/>
        </authorList>
    </citation>
    <scope>NUCLEOTIDE SEQUENCE [LARGE SCALE GENOMIC DNA]</scope>
    <source>
        <strain>DSM 17132</strain>
    </source>
</reference>
<protein>
    <submittedName>
        <fullName evidence="2">Uncharacterized protein</fullName>
    </submittedName>
</protein>
<evidence type="ECO:0000256" key="1">
    <source>
        <dbReference type="SAM" id="Phobius"/>
    </source>
</evidence>
<feature type="transmembrane region" description="Helical" evidence="1">
    <location>
        <begin position="74"/>
        <end position="91"/>
    </location>
</feature>
<proteinExistence type="predicted"/>
<feature type="transmembrane region" description="Helical" evidence="1">
    <location>
        <begin position="50"/>
        <end position="68"/>
    </location>
</feature>
<dbReference type="KEGG" id="lby:Lbys_0919"/>
<dbReference type="Proteomes" id="UP000007435">
    <property type="component" value="Chromosome"/>
</dbReference>
<dbReference type="AlphaFoldDB" id="E4RRK3"/>
<keyword evidence="1" id="KW-0472">Membrane</keyword>
<dbReference type="HOGENOM" id="CLU_2287967_0_0_10"/>
<keyword evidence="1" id="KW-0812">Transmembrane</keyword>
<dbReference type="InterPro" id="IPR046548">
    <property type="entry name" value="DUF6804"/>
</dbReference>
<accession>E4RRK3</accession>
<evidence type="ECO:0000313" key="3">
    <source>
        <dbReference type="Proteomes" id="UP000007435"/>
    </source>
</evidence>
<dbReference type="Pfam" id="PF20619">
    <property type="entry name" value="DUF6804"/>
    <property type="match status" value="1"/>
</dbReference>
<sequence length="101" mass="11984">MRTILRYILAILLIMILANVEPVFSQVLRLIIGLGFLVLALDAKDRGRDYVFYFYLLLCFWFQPLFKFEVDKSTWNAMSIIVALLLVIPRMKKGRKFEFFQ</sequence>
<keyword evidence="3" id="KW-1185">Reference proteome</keyword>
<evidence type="ECO:0000313" key="2">
    <source>
        <dbReference type="EMBL" id="ADQ16659.1"/>
    </source>
</evidence>
<feature type="transmembrane region" description="Helical" evidence="1">
    <location>
        <begin position="5"/>
        <end position="20"/>
    </location>
</feature>
<dbReference type="RefSeq" id="WP_013407710.1">
    <property type="nucleotide sequence ID" value="NC_014655.1"/>
</dbReference>
<keyword evidence="1" id="KW-1133">Transmembrane helix</keyword>
<dbReference type="OrthoDB" id="1082986at2"/>
<organism evidence="2 3">
    <name type="scientific">Leadbetterella byssophila (strain DSM 17132 / JCM 16389 / KACC 11308 / NBRC 106382 / 4M15)</name>
    <dbReference type="NCBI Taxonomy" id="649349"/>
    <lineage>
        <taxon>Bacteria</taxon>
        <taxon>Pseudomonadati</taxon>
        <taxon>Bacteroidota</taxon>
        <taxon>Cytophagia</taxon>
        <taxon>Cytophagales</taxon>
        <taxon>Leadbetterellaceae</taxon>
        <taxon>Leadbetterella</taxon>
    </lineage>
</organism>
<gene>
    <name evidence="2" type="ordered locus">Lbys_0919</name>
</gene>